<feature type="transmembrane region" description="Helical" evidence="1">
    <location>
        <begin position="38"/>
        <end position="57"/>
    </location>
</feature>
<reference evidence="2 3" key="1">
    <citation type="journal article" date="2022" name="Environ. Microbiol. Rep.">
        <title>Eco-phylogenetic analyses reveal divergent evolution of vitamin B12 metabolism in the marine bacterial family 'Psychromonadaceae'.</title>
        <authorList>
            <person name="Jin X."/>
            <person name="Yang Y."/>
            <person name="Cao H."/>
            <person name="Gao B."/>
            <person name="Zhao Z."/>
        </authorList>
    </citation>
    <scope>NUCLEOTIDE SEQUENCE [LARGE SCALE GENOMIC DNA]</scope>
    <source>
        <strain evidence="2 3">MKS20</strain>
    </source>
</reference>
<gene>
    <name evidence="2" type="ORF">K6Y31_02390</name>
</gene>
<proteinExistence type="predicted"/>
<accession>A0ABS8W7D2</accession>
<protein>
    <submittedName>
        <fullName evidence="2">Uncharacterized protein</fullName>
    </submittedName>
</protein>
<comment type="caution">
    <text evidence="2">The sequence shown here is derived from an EMBL/GenBank/DDBJ whole genome shotgun (WGS) entry which is preliminary data.</text>
</comment>
<keyword evidence="3" id="KW-1185">Reference proteome</keyword>
<evidence type="ECO:0000256" key="1">
    <source>
        <dbReference type="SAM" id="Phobius"/>
    </source>
</evidence>
<feature type="transmembrane region" description="Helical" evidence="1">
    <location>
        <begin position="78"/>
        <end position="99"/>
    </location>
</feature>
<feature type="transmembrane region" description="Helical" evidence="1">
    <location>
        <begin position="12"/>
        <end position="32"/>
    </location>
</feature>
<dbReference type="Proteomes" id="UP001201273">
    <property type="component" value="Unassembled WGS sequence"/>
</dbReference>
<name>A0ABS8W7D2_9GAMM</name>
<sequence>MDEIVLEMKMDYFKFGLFTLWYLLVVLLNQTLTVPLVLNFYLYGLPLILGFILGGKEDSLEKVDLTLDELKQLRRKELIYKTAGALVLTGTLGFFAFSVA</sequence>
<evidence type="ECO:0000313" key="2">
    <source>
        <dbReference type="EMBL" id="MCE2593661.1"/>
    </source>
</evidence>
<dbReference type="EMBL" id="JAIMJA010000002">
    <property type="protein sequence ID" value="MCE2593661.1"/>
    <property type="molecule type" value="Genomic_DNA"/>
</dbReference>
<keyword evidence="1" id="KW-1133">Transmembrane helix</keyword>
<dbReference type="RefSeq" id="WP_233051257.1">
    <property type="nucleotide sequence ID" value="NZ_JAIMJA010000002.1"/>
</dbReference>
<keyword evidence="1" id="KW-0812">Transmembrane</keyword>
<organism evidence="2 3">
    <name type="scientific">Motilimonas cestriensis</name>
    <dbReference type="NCBI Taxonomy" id="2742685"/>
    <lineage>
        <taxon>Bacteria</taxon>
        <taxon>Pseudomonadati</taxon>
        <taxon>Pseudomonadota</taxon>
        <taxon>Gammaproteobacteria</taxon>
        <taxon>Alteromonadales</taxon>
        <taxon>Alteromonadales genera incertae sedis</taxon>
        <taxon>Motilimonas</taxon>
    </lineage>
</organism>
<evidence type="ECO:0000313" key="3">
    <source>
        <dbReference type="Proteomes" id="UP001201273"/>
    </source>
</evidence>
<keyword evidence="1" id="KW-0472">Membrane</keyword>